<feature type="domain" description="TonB-dependent receptor plug" evidence="16">
    <location>
        <begin position="42"/>
        <end position="150"/>
    </location>
</feature>
<dbReference type="InterPro" id="IPR010916">
    <property type="entry name" value="TonB_box_CS"/>
</dbReference>
<evidence type="ECO:0000313" key="18">
    <source>
        <dbReference type="Proteomes" id="UP000279995"/>
    </source>
</evidence>
<keyword evidence="4 10" id="KW-0812">Transmembrane</keyword>
<evidence type="ECO:0000256" key="13">
    <source>
        <dbReference type="SAM" id="MobiDB-lite"/>
    </source>
</evidence>
<dbReference type="AlphaFoldDB" id="A0AAD0U1T1"/>
<reference evidence="17 18" key="1">
    <citation type="submission" date="2018-10" db="EMBL/GenBank/DDBJ databases">
        <title>Complete Genome Sequence and Transcriptomic Profiles of a Marine Bacterium, Pseudoalteromonas agarivorans Hao 2018.</title>
        <authorList>
            <person name="Hao L."/>
        </authorList>
    </citation>
    <scope>NUCLEOTIDE SEQUENCE [LARGE SCALE GENOMIC DNA]</scope>
    <source>
        <strain evidence="17 18">Hao 2018</strain>
    </source>
</reference>
<dbReference type="GO" id="GO:0009279">
    <property type="term" value="C:cell outer membrane"/>
    <property type="evidence" value="ECO:0007669"/>
    <property type="project" value="UniProtKB-SubCell"/>
</dbReference>
<keyword evidence="3 10" id="KW-1134">Transmembrane beta strand</keyword>
<dbReference type="InterPro" id="IPR039426">
    <property type="entry name" value="TonB-dep_rcpt-like"/>
</dbReference>
<dbReference type="EMBL" id="CP033066">
    <property type="protein sequence ID" value="AYM88372.1"/>
    <property type="molecule type" value="Genomic_DNA"/>
</dbReference>
<keyword evidence="2 10" id="KW-0813">Transport</keyword>
<dbReference type="InterPro" id="IPR012910">
    <property type="entry name" value="Plug_dom"/>
</dbReference>
<keyword evidence="8 10" id="KW-0472">Membrane</keyword>
<dbReference type="PROSITE" id="PS00430">
    <property type="entry name" value="TONB_DEPENDENT_REC_1"/>
    <property type="match status" value="1"/>
</dbReference>
<dbReference type="InterPro" id="IPR037066">
    <property type="entry name" value="Plug_dom_sf"/>
</dbReference>
<dbReference type="GO" id="GO:0044718">
    <property type="term" value="P:siderophore transmembrane transport"/>
    <property type="evidence" value="ECO:0007669"/>
    <property type="project" value="TreeGrafter"/>
</dbReference>
<sequence>MTLKNTLALPLIAVAPFYTLANANNDIETIVVTASGFEQTLAQAPASITLISKKQLENRAYKDLTDALNDVAGVTVTGGGSRQDISVRGMPAQYTAILVDGKKQSGRESQPSGSGGFEQDWLPPLDAIERIEVVRGPMSTLYGSDAIGGVINVITRKNYDNWHANVRLETTQQENSNSGDEYQGQIYAAGPLIKDLLSVNLSALYQEREEDEIERGYGEKELTSYSGTLHLTATQHDVISLEYSEHDQKRISTSGLSLPRRNSSSETNNNRSTWSLAHKGSYSWGAAHSYIQQESVENEGREITIENTLANTQWSIALENHHVTLGGAFEQEKLDDKTTNAATITKIDNKQWSLFAEDEWSLHPDFTITTGLRVDDNEQFDSHLSPRLYGVWNINEAWTFKSGVATGYRAPDLRELSPNWIQSSRGGDLYGNADLEPETSVSKEAAVYYANSDFQTNITVFHNSFEDKINTVLCPITVCGDETDRYNINIDKAVTYGAELNIETMLSADITLATSYSYTFSEQRSGDNKGQPLTQIPKHLATLNINWDVSDNINTWARANYRGKETEAASITSRLTSAPSIATADIGSAWQVNGNVKVMFGIYNIFDKATSYDEYGYVEDGRRYWLAIDTKL</sequence>
<evidence type="ECO:0000256" key="14">
    <source>
        <dbReference type="SAM" id="SignalP"/>
    </source>
</evidence>
<dbReference type="InterPro" id="IPR036942">
    <property type="entry name" value="Beta-barrel_TonB_sf"/>
</dbReference>
<dbReference type="PANTHER" id="PTHR30069:SF53">
    <property type="entry name" value="COLICIN I RECEPTOR-RELATED"/>
    <property type="match status" value="1"/>
</dbReference>
<evidence type="ECO:0000256" key="3">
    <source>
        <dbReference type="ARBA" id="ARBA00022452"/>
    </source>
</evidence>
<keyword evidence="17" id="KW-0675">Receptor</keyword>
<organism evidence="17 18">
    <name type="scientific">Pseudoalteromonas agarivorans</name>
    <dbReference type="NCBI Taxonomy" id="176102"/>
    <lineage>
        <taxon>Bacteria</taxon>
        <taxon>Pseudomonadati</taxon>
        <taxon>Pseudomonadota</taxon>
        <taxon>Gammaproteobacteria</taxon>
        <taxon>Alteromonadales</taxon>
        <taxon>Pseudoalteromonadaceae</taxon>
        <taxon>Pseudoalteromonas</taxon>
    </lineage>
</organism>
<dbReference type="SUPFAM" id="SSF56935">
    <property type="entry name" value="Porins"/>
    <property type="match status" value="1"/>
</dbReference>
<feature type="compositionally biased region" description="Low complexity" evidence="13">
    <location>
        <begin position="260"/>
        <end position="272"/>
    </location>
</feature>
<gene>
    <name evidence="17" type="ORF">D9T18_16875</name>
</gene>
<dbReference type="CDD" id="cd01347">
    <property type="entry name" value="ligand_gated_channel"/>
    <property type="match status" value="1"/>
</dbReference>
<evidence type="ECO:0000256" key="5">
    <source>
        <dbReference type="ARBA" id="ARBA00022729"/>
    </source>
</evidence>
<feature type="chain" id="PRO_5041931124" evidence="14">
    <location>
        <begin position="24"/>
        <end position="632"/>
    </location>
</feature>
<evidence type="ECO:0000256" key="12">
    <source>
        <dbReference type="RuleBase" id="RU003357"/>
    </source>
</evidence>
<feature type="signal peptide" evidence="14">
    <location>
        <begin position="1"/>
        <end position="23"/>
    </location>
</feature>
<dbReference type="Gene3D" id="2.170.130.10">
    <property type="entry name" value="TonB-dependent receptor, plug domain"/>
    <property type="match status" value="1"/>
</dbReference>
<dbReference type="Gene3D" id="2.40.170.20">
    <property type="entry name" value="TonB-dependent receptor, beta-barrel domain"/>
    <property type="match status" value="1"/>
</dbReference>
<evidence type="ECO:0000256" key="2">
    <source>
        <dbReference type="ARBA" id="ARBA00022448"/>
    </source>
</evidence>
<evidence type="ECO:0000256" key="6">
    <source>
        <dbReference type="ARBA" id="ARBA00023065"/>
    </source>
</evidence>
<dbReference type="PANTHER" id="PTHR30069">
    <property type="entry name" value="TONB-DEPENDENT OUTER MEMBRANE RECEPTOR"/>
    <property type="match status" value="1"/>
</dbReference>
<feature type="region of interest" description="Disordered" evidence="13">
    <location>
        <begin position="101"/>
        <end position="120"/>
    </location>
</feature>
<evidence type="ECO:0000256" key="11">
    <source>
        <dbReference type="PROSITE-ProRule" id="PRU10143"/>
    </source>
</evidence>
<name>A0AAD0U1T1_9GAMM</name>
<comment type="similarity">
    <text evidence="10 12">Belongs to the TonB-dependent receptor family.</text>
</comment>
<keyword evidence="6" id="KW-0406">Ion transport</keyword>
<dbReference type="Pfam" id="PF00593">
    <property type="entry name" value="TonB_dep_Rec_b-barrel"/>
    <property type="match status" value="1"/>
</dbReference>
<evidence type="ECO:0000256" key="8">
    <source>
        <dbReference type="ARBA" id="ARBA00023136"/>
    </source>
</evidence>
<feature type="region of interest" description="Disordered" evidence="13">
    <location>
        <begin position="250"/>
        <end position="272"/>
    </location>
</feature>
<keyword evidence="9 10" id="KW-0998">Cell outer membrane</keyword>
<evidence type="ECO:0000259" key="16">
    <source>
        <dbReference type="Pfam" id="PF07715"/>
    </source>
</evidence>
<keyword evidence="7 11" id="KW-0798">TonB box</keyword>
<dbReference type="Proteomes" id="UP000279995">
    <property type="component" value="Chromosome II"/>
</dbReference>
<evidence type="ECO:0000256" key="7">
    <source>
        <dbReference type="ARBA" id="ARBA00023077"/>
    </source>
</evidence>
<feature type="domain" description="TonB-dependent receptor-like beta-barrel" evidence="15">
    <location>
        <begin position="264"/>
        <end position="605"/>
    </location>
</feature>
<dbReference type="Pfam" id="PF07715">
    <property type="entry name" value="Plug"/>
    <property type="match status" value="1"/>
</dbReference>
<comment type="subcellular location">
    <subcellularLocation>
        <location evidence="1 10">Cell outer membrane</location>
        <topology evidence="1 10">Multi-pass membrane protein</topology>
    </subcellularLocation>
</comment>
<evidence type="ECO:0000259" key="15">
    <source>
        <dbReference type="Pfam" id="PF00593"/>
    </source>
</evidence>
<evidence type="ECO:0000256" key="9">
    <source>
        <dbReference type="ARBA" id="ARBA00023237"/>
    </source>
</evidence>
<dbReference type="RefSeq" id="WP_121638319.1">
    <property type="nucleotide sequence ID" value="NZ_CP033066.1"/>
</dbReference>
<proteinExistence type="inferred from homology"/>
<evidence type="ECO:0000256" key="10">
    <source>
        <dbReference type="PROSITE-ProRule" id="PRU01360"/>
    </source>
</evidence>
<evidence type="ECO:0000256" key="1">
    <source>
        <dbReference type="ARBA" id="ARBA00004571"/>
    </source>
</evidence>
<accession>A0AAD0U1T1</accession>
<evidence type="ECO:0000313" key="17">
    <source>
        <dbReference type="EMBL" id="AYM88372.1"/>
    </source>
</evidence>
<dbReference type="GO" id="GO:0015344">
    <property type="term" value="F:siderophore uptake transmembrane transporter activity"/>
    <property type="evidence" value="ECO:0007669"/>
    <property type="project" value="TreeGrafter"/>
</dbReference>
<feature type="short sequence motif" description="TonB box" evidence="11">
    <location>
        <begin position="29"/>
        <end position="35"/>
    </location>
</feature>
<evidence type="ECO:0000256" key="4">
    <source>
        <dbReference type="ARBA" id="ARBA00022692"/>
    </source>
</evidence>
<dbReference type="PROSITE" id="PS52016">
    <property type="entry name" value="TONB_DEPENDENT_REC_3"/>
    <property type="match status" value="1"/>
</dbReference>
<dbReference type="InterPro" id="IPR000531">
    <property type="entry name" value="Beta-barrel_TonB"/>
</dbReference>
<protein>
    <submittedName>
        <fullName evidence="17">TonB-dependent receptor</fullName>
    </submittedName>
</protein>
<keyword evidence="5 14" id="KW-0732">Signal</keyword>